<proteinExistence type="predicted"/>
<dbReference type="AlphaFoldDB" id="A0A4Y2I4S8"/>
<organism evidence="1 2">
    <name type="scientific">Araneus ventricosus</name>
    <name type="common">Orbweaver spider</name>
    <name type="synonym">Epeira ventricosa</name>
    <dbReference type="NCBI Taxonomy" id="182803"/>
    <lineage>
        <taxon>Eukaryota</taxon>
        <taxon>Metazoa</taxon>
        <taxon>Ecdysozoa</taxon>
        <taxon>Arthropoda</taxon>
        <taxon>Chelicerata</taxon>
        <taxon>Arachnida</taxon>
        <taxon>Araneae</taxon>
        <taxon>Araneomorphae</taxon>
        <taxon>Entelegynae</taxon>
        <taxon>Araneoidea</taxon>
        <taxon>Araneidae</taxon>
        <taxon>Araneus</taxon>
    </lineage>
</organism>
<accession>A0A4Y2I4S8</accession>
<gene>
    <name evidence="1" type="ORF">AVEN_256174_1</name>
</gene>
<dbReference type="EMBL" id="BGPR01002360">
    <property type="protein sequence ID" value="GBM72166.1"/>
    <property type="molecule type" value="Genomic_DNA"/>
</dbReference>
<evidence type="ECO:0000313" key="2">
    <source>
        <dbReference type="Proteomes" id="UP000499080"/>
    </source>
</evidence>
<keyword evidence="2" id="KW-1185">Reference proteome</keyword>
<comment type="caution">
    <text evidence="1">The sequence shown here is derived from an EMBL/GenBank/DDBJ whole genome shotgun (WGS) entry which is preliminary data.</text>
</comment>
<reference evidence="1 2" key="1">
    <citation type="journal article" date="2019" name="Sci. Rep.">
        <title>Orb-weaving spider Araneus ventricosus genome elucidates the spidroin gene catalogue.</title>
        <authorList>
            <person name="Kono N."/>
            <person name="Nakamura H."/>
            <person name="Ohtoshi R."/>
            <person name="Moran D.A.P."/>
            <person name="Shinohara A."/>
            <person name="Yoshida Y."/>
            <person name="Fujiwara M."/>
            <person name="Mori M."/>
            <person name="Tomita M."/>
            <person name="Arakawa K."/>
        </authorList>
    </citation>
    <scope>NUCLEOTIDE SEQUENCE [LARGE SCALE GENOMIC DNA]</scope>
</reference>
<sequence length="73" mass="8656">MCSHYPDRIFRWAKFRTVGQMEQRGVLSKVDRKQNPIDGRSAHCVLEVFMQLIGERKRNSVHRRILNVKLECS</sequence>
<name>A0A4Y2I4S8_ARAVE</name>
<evidence type="ECO:0000313" key="1">
    <source>
        <dbReference type="EMBL" id="GBM72166.1"/>
    </source>
</evidence>
<protein>
    <submittedName>
        <fullName evidence="1">Uncharacterized protein</fullName>
    </submittedName>
</protein>
<dbReference type="Proteomes" id="UP000499080">
    <property type="component" value="Unassembled WGS sequence"/>
</dbReference>